<sequence length="175" mass="19300">MCMARTVALLRGINVGGNRLIKMSDLKKTFESLGLKDVHTVIASGNVIFSGKVTEARITAALKKEFGHDVPVTLRTAAQLRDVVKKAPRGFASSKHRSDVIFLFKGLTAGKAFKQLEFREGVDEGWVGKGVLYFRRLTAKASSSKLTKVTQLPMYQQLTIRNWNTTSKLADLTEG</sequence>
<name>A0A2W5V5F6_9BACT</name>
<dbReference type="PIRSF" id="PIRSF008502">
    <property type="entry name" value="UCP008502"/>
    <property type="match status" value="1"/>
</dbReference>
<dbReference type="PANTHER" id="PTHR36439:SF1">
    <property type="entry name" value="DUF1697 DOMAIN-CONTAINING PROTEIN"/>
    <property type="match status" value="1"/>
</dbReference>
<proteinExistence type="predicted"/>
<dbReference type="Gene3D" id="3.30.70.1280">
    <property type="entry name" value="SP0830-like domains"/>
    <property type="match status" value="1"/>
</dbReference>
<dbReference type="PANTHER" id="PTHR36439">
    <property type="entry name" value="BLL4334 PROTEIN"/>
    <property type="match status" value="1"/>
</dbReference>
<reference evidence="1 2" key="1">
    <citation type="submission" date="2017-08" db="EMBL/GenBank/DDBJ databases">
        <title>Infants hospitalized years apart are colonized by the same room-sourced microbial strains.</title>
        <authorList>
            <person name="Brooks B."/>
            <person name="Olm M.R."/>
            <person name="Firek B.A."/>
            <person name="Baker R."/>
            <person name="Thomas B.C."/>
            <person name="Morowitz M.J."/>
            <person name="Banfield J.F."/>
        </authorList>
    </citation>
    <scope>NUCLEOTIDE SEQUENCE [LARGE SCALE GENOMIC DNA]</scope>
    <source>
        <strain evidence="1">S2_003_000_R2_14</strain>
    </source>
</reference>
<dbReference type="InterPro" id="IPR012545">
    <property type="entry name" value="DUF1697"/>
</dbReference>
<organism evidence="1 2">
    <name type="scientific">Archangium gephyra</name>
    <dbReference type="NCBI Taxonomy" id="48"/>
    <lineage>
        <taxon>Bacteria</taxon>
        <taxon>Pseudomonadati</taxon>
        <taxon>Myxococcota</taxon>
        <taxon>Myxococcia</taxon>
        <taxon>Myxococcales</taxon>
        <taxon>Cystobacterineae</taxon>
        <taxon>Archangiaceae</taxon>
        <taxon>Archangium</taxon>
    </lineage>
</organism>
<dbReference type="Gene3D" id="3.30.70.1260">
    <property type="entry name" value="bacterial protein sp0830 like"/>
    <property type="match status" value="1"/>
</dbReference>
<accession>A0A2W5V5F6</accession>
<dbReference type="EMBL" id="QFQP01000046">
    <property type="protein sequence ID" value="PZR05271.1"/>
    <property type="molecule type" value="Genomic_DNA"/>
</dbReference>
<comment type="caution">
    <text evidence="1">The sequence shown here is derived from an EMBL/GenBank/DDBJ whole genome shotgun (WGS) entry which is preliminary data.</text>
</comment>
<dbReference type="Proteomes" id="UP000249061">
    <property type="component" value="Unassembled WGS sequence"/>
</dbReference>
<dbReference type="Pfam" id="PF08002">
    <property type="entry name" value="DUF1697"/>
    <property type="match status" value="1"/>
</dbReference>
<protein>
    <submittedName>
        <fullName evidence="1">DUF1697 domain-containing protein</fullName>
    </submittedName>
</protein>
<evidence type="ECO:0000313" key="1">
    <source>
        <dbReference type="EMBL" id="PZR05271.1"/>
    </source>
</evidence>
<gene>
    <name evidence="1" type="ORF">DI536_32625</name>
</gene>
<dbReference type="AlphaFoldDB" id="A0A2W5V5F6"/>
<dbReference type="SUPFAM" id="SSF160379">
    <property type="entry name" value="SP0830-like"/>
    <property type="match status" value="1"/>
</dbReference>
<evidence type="ECO:0000313" key="2">
    <source>
        <dbReference type="Proteomes" id="UP000249061"/>
    </source>
</evidence>